<dbReference type="InterPro" id="IPR018097">
    <property type="entry name" value="EGF_Ca-bd_CS"/>
</dbReference>
<dbReference type="Pfam" id="PF12661">
    <property type="entry name" value="hEGF"/>
    <property type="match status" value="1"/>
</dbReference>
<dbReference type="STRING" id="6216.A0A158QEK6"/>
<evidence type="ECO:0000256" key="9">
    <source>
        <dbReference type="SAM" id="Phobius"/>
    </source>
</evidence>
<feature type="disulfide bond" evidence="8">
    <location>
        <begin position="234"/>
        <end position="243"/>
    </location>
</feature>
<keyword evidence="4" id="KW-0732">Signal</keyword>
<organism evidence="11">
    <name type="scientific">Hymenolepis diminuta</name>
    <name type="common">Rat tapeworm</name>
    <dbReference type="NCBI Taxonomy" id="6216"/>
    <lineage>
        <taxon>Eukaryota</taxon>
        <taxon>Metazoa</taxon>
        <taxon>Spiralia</taxon>
        <taxon>Lophotrochozoa</taxon>
        <taxon>Platyhelminthes</taxon>
        <taxon>Cestoda</taxon>
        <taxon>Eucestoda</taxon>
        <taxon>Cyclophyllidea</taxon>
        <taxon>Hymenolepididae</taxon>
        <taxon>Hymenolepis</taxon>
    </lineage>
</organism>
<dbReference type="GO" id="GO:0005576">
    <property type="term" value="C:extracellular region"/>
    <property type="evidence" value="ECO:0007669"/>
    <property type="project" value="UniProtKB-SubCell"/>
</dbReference>
<feature type="disulfide bond" evidence="8">
    <location>
        <begin position="486"/>
        <end position="503"/>
    </location>
</feature>
<feature type="disulfide bond" evidence="8">
    <location>
        <begin position="429"/>
        <end position="438"/>
    </location>
</feature>
<keyword evidence="9" id="KW-0812">Transmembrane</keyword>
<feature type="disulfide bond" evidence="8">
    <location>
        <begin position="546"/>
        <end position="555"/>
    </location>
</feature>
<evidence type="ECO:0000256" key="2">
    <source>
        <dbReference type="ARBA" id="ARBA00022525"/>
    </source>
</evidence>
<comment type="caution">
    <text evidence="8">Lacks conserved residue(s) required for the propagation of feature annotation.</text>
</comment>
<feature type="domain" description="EGF-like" evidence="10">
    <location>
        <begin position="132"/>
        <end position="164"/>
    </location>
</feature>
<dbReference type="PROSITE" id="PS00010">
    <property type="entry name" value="ASX_HYDROXYL"/>
    <property type="match status" value="3"/>
</dbReference>
<evidence type="ECO:0000256" key="3">
    <source>
        <dbReference type="ARBA" id="ARBA00022536"/>
    </source>
</evidence>
<dbReference type="PROSITE" id="PS50026">
    <property type="entry name" value="EGF_3"/>
    <property type="match status" value="15"/>
</dbReference>
<dbReference type="Pfam" id="PF21700">
    <property type="entry name" value="EGF_DL_JAG"/>
    <property type="match status" value="1"/>
</dbReference>
<dbReference type="Gene3D" id="2.10.25.10">
    <property type="entry name" value="Laminin"/>
    <property type="match status" value="15"/>
</dbReference>
<keyword evidence="9" id="KW-0472">Membrane</keyword>
<evidence type="ECO:0000313" key="11">
    <source>
        <dbReference type="WBParaSite" id="HDID_0000755701-mRNA-1"/>
    </source>
</evidence>
<feature type="disulfide bond" evidence="8">
    <location>
        <begin position="316"/>
        <end position="325"/>
    </location>
</feature>
<dbReference type="InterPro" id="IPR056986">
    <property type="entry name" value="JAG1_1/2_dom"/>
</dbReference>
<evidence type="ECO:0000256" key="6">
    <source>
        <dbReference type="ARBA" id="ARBA00023157"/>
    </source>
</evidence>
<dbReference type="WBParaSite" id="HDID_0000755701-mRNA-1">
    <property type="protein sequence ID" value="HDID_0000755701-mRNA-1"/>
    <property type="gene ID" value="HDID_0000755701"/>
</dbReference>
<dbReference type="SUPFAM" id="SSF57196">
    <property type="entry name" value="EGF/Laminin"/>
    <property type="match status" value="11"/>
</dbReference>
<feature type="domain" description="EGF-like" evidence="10">
    <location>
        <begin position="284"/>
        <end position="326"/>
    </location>
</feature>
<feature type="domain" description="EGF-like" evidence="10">
    <location>
        <begin position="686"/>
        <end position="722"/>
    </location>
</feature>
<feature type="disulfide bond" evidence="8">
    <location>
        <begin position="588"/>
        <end position="597"/>
    </location>
</feature>
<feature type="transmembrane region" description="Helical" evidence="9">
    <location>
        <begin position="1077"/>
        <end position="1101"/>
    </location>
</feature>
<dbReference type="SMART" id="SM00179">
    <property type="entry name" value="EGF_CA"/>
    <property type="match status" value="14"/>
</dbReference>
<dbReference type="FunFam" id="2.10.25.10:FF:000230">
    <property type="entry name" value="Delta-like protein"/>
    <property type="match status" value="1"/>
</dbReference>
<evidence type="ECO:0000256" key="1">
    <source>
        <dbReference type="ARBA" id="ARBA00004613"/>
    </source>
</evidence>
<dbReference type="PANTHER" id="PTHR12916:SF4">
    <property type="entry name" value="UNINFLATABLE, ISOFORM C"/>
    <property type="match status" value="1"/>
</dbReference>
<feature type="domain" description="EGF-like" evidence="10">
    <location>
        <begin position="475"/>
        <end position="515"/>
    </location>
</feature>
<dbReference type="InterPro" id="IPR009030">
    <property type="entry name" value="Growth_fac_rcpt_cys_sf"/>
</dbReference>
<feature type="disulfide bond" evidence="8">
    <location>
        <begin position="632"/>
        <end position="641"/>
    </location>
</feature>
<keyword evidence="3 8" id="KW-0245">EGF-like domain</keyword>
<dbReference type="Pfam" id="PF23575">
    <property type="entry name" value="JAG1"/>
    <property type="match status" value="1"/>
</dbReference>
<evidence type="ECO:0000256" key="4">
    <source>
        <dbReference type="ARBA" id="ARBA00022729"/>
    </source>
</evidence>
<feature type="disulfide bond" evidence="8">
    <location>
        <begin position="212"/>
        <end position="222"/>
    </location>
</feature>
<name>A0A158QEK6_HYMDI</name>
<evidence type="ECO:0000259" key="10">
    <source>
        <dbReference type="PROSITE" id="PS50026"/>
    </source>
</evidence>
<feature type="disulfide bond" evidence="8">
    <location>
        <begin position="390"/>
        <end position="399"/>
    </location>
</feature>
<dbReference type="InterPro" id="IPR000742">
    <property type="entry name" value="EGF"/>
</dbReference>
<accession>A0A158QEK6</accession>
<dbReference type="FunFam" id="2.10.25.10:FF:000066">
    <property type="entry name" value="FAT atypical cadherin 4"/>
    <property type="match status" value="1"/>
</dbReference>
<dbReference type="GO" id="GO:0048666">
    <property type="term" value="P:neuron development"/>
    <property type="evidence" value="ECO:0007669"/>
    <property type="project" value="UniProtKB-ARBA"/>
</dbReference>
<protein>
    <submittedName>
        <fullName evidence="11">Delta-like protein</fullName>
    </submittedName>
</protein>
<feature type="domain" description="EGF-like" evidence="10">
    <location>
        <begin position="208"/>
        <end position="244"/>
    </location>
</feature>
<dbReference type="SMART" id="SM00181">
    <property type="entry name" value="EGF"/>
    <property type="match status" value="15"/>
</dbReference>
<feature type="disulfide bond" evidence="8">
    <location>
        <begin position="273"/>
        <end position="282"/>
    </location>
</feature>
<feature type="domain" description="EGF-like" evidence="10">
    <location>
        <begin position="558"/>
        <end position="598"/>
    </location>
</feature>
<comment type="subcellular location">
    <subcellularLocation>
        <location evidence="1">Secreted</location>
    </subcellularLocation>
</comment>
<evidence type="ECO:0000256" key="8">
    <source>
        <dbReference type="PROSITE-ProRule" id="PRU00076"/>
    </source>
</evidence>
<keyword evidence="6 8" id="KW-1015">Disulfide bond</keyword>
<dbReference type="GO" id="GO:0007219">
    <property type="term" value="P:Notch signaling pathway"/>
    <property type="evidence" value="ECO:0007669"/>
    <property type="project" value="TreeGrafter"/>
</dbReference>
<feature type="disulfide bond" evidence="8">
    <location>
        <begin position="712"/>
        <end position="721"/>
    </location>
</feature>
<dbReference type="FunFam" id="2.10.25.10:FF:000117">
    <property type="entry name" value="Delta-like protein"/>
    <property type="match status" value="1"/>
</dbReference>
<feature type="domain" description="EGF-like" evidence="10">
    <location>
        <begin position="246"/>
        <end position="283"/>
    </location>
</feature>
<dbReference type="GO" id="GO:0005112">
    <property type="term" value="F:Notch binding"/>
    <property type="evidence" value="ECO:0007669"/>
    <property type="project" value="TreeGrafter"/>
</dbReference>
<dbReference type="InterPro" id="IPR001881">
    <property type="entry name" value="EGF-like_Ca-bd_dom"/>
</dbReference>
<dbReference type="Pfam" id="PF00008">
    <property type="entry name" value="EGF"/>
    <property type="match status" value="9"/>
</dbReference>
<feature type="domain" description="EGF-like" evidence="10">
    <location>
        <begin position="328"/>
        <end position="363"/>
    </location>
</feature>
<sequence length="1163" mass="127498">LCFRPYDAEENEEKQESKENICEIASINATRKDMDQKNPKHTFLRKSTSILDKWPTERCIVEFSFLQNPLPYGNPQWLNPLHRFITWVYDLPVHLIILASIVQSIAGQSLDNSPVINMAIGCTNGWKGELCDECIPYPGCQHGTCNDAPFTCHCLPNWGGAFCDQDLNYCGRHKPCLNGGICKNTNITSQPFQCTCPRGWTGETCEKKLKACDLHPCKRGHCRETTDGGFDCVCEPGWRGELCDQNIDFCEHNLCMNGGKCQDLDGLGFRCDCPRGFEGSVCQLRSPCIDSQCVHAHKCTQLATVSHGGIKHECLCLPGWTGELCDQNIDDCVDKCLNGGTCHDLVGDYYCTCPEGFSGRNCEINHKCASNPCKNDGVCVEVEGGFKCVCPEGVTGDLCEHAKRGCDPNPCENMASCYNLNPHEYYCKCHEGFYGRHCELTRPYCGPEGCSSLLDPCANIGNSLQIPLLPSVTFNAQSPAIPTEYCGEHGICMQDPSSGQYTCVCENGYTGRFCQQVKDNCLEMGHLCRNGAKCVSGEGDNFYCLCEEGFTGTFCEQELHPCDSEPCRNGAYCQPTEGVGDTSFQCRCASGWAGRWCHLPSPRSPCQVSQPCHNGGVCVDDALSPHGFFCQCSNGWTGLFCQTRSPDYESCESGNFCRNGGTCINVAGGFHCICPPGFIGDRCEEDIDECQNNPCQNGGKCKGLVNGFECVCAEGFMGVDCRHNIDECVDHPCAYGARCVDKIGTYECICPEGRSGRHCEEVIAPVTPKPPSCRFNHHIFDHGERWSSYCATCECVNGNIVCKRVRRFYLINCTSNRRALLFLSVQVRVTFIHEFCGYWSCLTANSDADPFACGPGEECRLVSSAPSPPLCITPPCYARAQCVNASLVDVTLPPMAPLGLPPALSGCRPGSARLTNQCARLAVVLARSRLPYGITVEDFCNSVKALPAVEYARTGSSEGGLLGMSCGLAARQPEYGSDLAFIEITLTSTDERIRKAEDGKEFVFVQRFAHNIATAIRENASANVTSNTKNPPSIALMMGAESQDYYWNTILHGVAEINVETVLVKDDEIRKFTTNPLLVPLACSLVVAVGALFTCIICVCAHRKHQELMEKYSIKQPPVITAIPADQSITTPTTITHQYYTPGIVYTTSPTGQQQMTLARVQN</sequence>
<keyword evidence="9" id="KW-1133">Transmembrane helix</keyword>
<dbReference type="PROSITE" id="PS01187">
    <property type="entry name" value="EGF_CA"/>
    <property type="match status" value="2"/>
</dbReference>
<feature type="domain" description="EGF-like" evidence="10">
    <location>
        <begin position="602"/>
        <end position="642"/>
    </location>
</feature>
<feature type="disulfide bond" evidence="8">
    <location>
        <begin position="750"/>
        <end position="759"/>
    </location>
</feature>
<dbReference type="GO" id="GO:0000902">
    <property type="term" value="P:cell morphogenesis"/>
    <property type="evidence" value="ECO:0007669"/>
    <property type="project" value="UniProtKB-ARBA"/>
</dbReference>
<dbReference type="GO" id="GO:0005886">
    <property type="term" value="C:plasma membrane"/>
    <property type="evidence" value="ECO:0007669"/>
    <property type="project" value="UniProtKB-ARBA"/>
</dbReference>
<feature type="domain" description="EGF-like" evidence="10">
    <location>
        <begin position="402"/>
        <end position="439"/>
    </location>
</feature>
<feature type="domain" description="EGF-like" evidence="10">
    <location>
        <begin position="166"/>
        <end position="206"/>
    </location>
</feature>
<dbReference type="InterPro" id="IPR013032">
    <property type="entry name" value="EGF-like_CS"/>
</dbReference>
<keyword evidence="5" id="KW-0677">Repeat</keyword>
<dbReference type="GO" id="GO:0042063">
    <property type="term" value="P:gliogenesis"/>
    <property type="evidence" value="ECO:0007669"/>
    <property type="project" value="UniProtKB-ARBA"/>
</dbReference>
<keyword evidence="2" id="KW-0964">Secreted</keyword>
<dbReference type="PROSITE" id="PS01186">
    <property type="entry name" value="EGF_2"/>
    <property type="match status" value="12"/>
</dbReference>
<feature type="disulfide bond" evidence="8">
    <location>
        <begin position="505"/>
        <end position="514"/>
    </location>
</feature>
<dbReference type="FunFam" id="2.10.25.10:FF:000004">
    <property type="entry name" value="Neurogenic locus notch 1"/>
    <property type="match status" value="1"/>
</dbReference>
<feature type="disulfide bond" evidence="8">
    <location>
        <begin position="196"/>
        <end position="205"/>
    </location>
</feature>
<feature type="disulfide bond" evidence="8">
    <location>
        <begin position="674"/>
        <end position="683"/>
    </location>
</feature>
<feature type="domain" description="EGF-like" evidence="10">
    <location>
        <begin position="517"/>
        <end position="556"/>
    </location>
</feature>
<feature type="disulfide bond" evidence="8">
    <location>
        <begin position="353"/>
        <end position="362"/>
    </location>
</feature>
<feature type="domain" description="EGF-like" evidence="10">
    <location>
        <begin position="647"/>
        <end position="684"/>
    </location>
</feature>
<keyword evidence="7" id="KW-0325">Glycoprotein</keyword>
<evidence type="ECO:0000256" key="7">
    <source>
        <dbReference type="ARBA" id="ARBA00023180"/>
    </source>
</evidence>
<dbReference type="FunFam" id="2.10.25.10:FF:000045">
    <property type="entry name" value="Slit guidance ligand 2"/>
    <property type="match status" value="1"/>
</dbReference>
<dbReference type="CDD" id="cd00054">
    <property type="entry name" value="EGF_CA"/>
    <property type="match status" value="10"/>
</dbReference>
<feature type="disulfide bond" evidence="8">
    <location>
        <begin position="154"/>
        <end position="163"/>
    </location>
</feature>
<reference evidence="11" key="1">
    <citation type="submission" date="2016-04" db="UniProtKB">
        <authorList>
            <consortium name="WormBaseParasite"/>
        </authorList>
    </citation>
    <scope>IDENTIFICATION</scope>
</reference>
<dbReference type="SUPFAM" id="SSF57184">
    <property type="entry name" value="Growth factor receptor domain"/>
    <property type="match status" value="1"/>
</dbReference>
<feature type="domain" description="EGF-like" evidence="10">
    <location>
        <begin position="724"/>
        <end position="760"/>
    </location>
</feature>
<feature type="domain" description="EGF-like" evidence="10">
    <location>
        <begin position="364"/>
        <end position="400"/>
    </location>
</feature>
<dbReference type="PANTHER" id="PTHR12916">
    <property type="entry name" value="CYTOCHROME C OXIDASE POLYPEPTIDE VIC-2"/>
    <property type="match status" value="1"/>
</dbReference>
<dbReference type="InterPro" id="IPR000152">
    <property type="entry name" value="EGF-type_Asp/Asn_hydroxyl_site"/>
</dbReference>
<dbReference type="PROSITE" id="PS00022">
    <property type="entry name" value="EGF_1"/>
    <property type="match status" value="15"/>
</dbReference>
<dbReference type="FunFam" id="2.10.25.10:FF:000294">
    <property type="entry name" value="Delta-like protein"/>
    <property type="match status" value="1"/>
</dbReference>
<dbReference type="AlphaFoldDB" id="A0A158QEK6"/>
<dbReference type="GO" id="GO:0005509">
    <property type="term" value="F:calcium ion binding"/>
    <property type="evidence" value="ECO:0007669"/>
    <property type="project" value="InterPro"/>
</dbReference>
<feature type="disulfide bond" evidence="8">
    <location>
        <begin position="332"/>
        <end position="342"/>
    </location>
</feature>
<evidence type="ECO:0000256" key="5">
    <source>
        <dbReference type="ARBA" id="ARBA00022737"/>
    </source>
</evidence>
<proteinExistence type="predicted"/>